<feature type="region of interest" description="Disordered" evidence="6">
    <location>
        <begin position="1"/>
        <end position="20"/>
    </location>
</feature>
<keyword evidence="5" id="KW-0408">Iron</keyword>
<keyword evidence="7" id="KW-1133">Transmembrane helix</keyword>
<dbReference type="SUPFAM" id="SSF51197">
    <property type="entry name" value="Clavaminate synthase-like"/>
    <property type="match status" value="1"/>
</dbReference>
<name>A0ABS3ALF9_9PSED</name>
<keyword evidence="2" id="KW-0479">Metal-binding</keyword>
<keyword evidence="7" id="KW-0812">Transmembrane</keyword>
<evidence type="ECO:0000256" key="2">
    <source>
        <dbReference type="ARBA" id="ARBA00022723"/>
    </source>
</evidence>
<dbReference type="Gene3D" id="2.60.120.590">
    <property type="entry name" value="Alpha-ketoglutarate-dependent dioxygenase AlkB-like"/>
    <property type="match status" value="1"/>
</dbReference>
<dbReference type="InterPro" id="IPR004574">
    <property type="entry name" value="Alkb"/>
</dbReference>
<evidence type="ECO:0000313" key="10">
    <source>
        <dbReference type="Proteomes" id="UP000772591"/>
    </source>
</evidence>
<evidence type="ECO:0000256" key="7">
    <source>
        <dbReference type="SAM" id="Phobius"/>
    </source>
</evidence>
<dbReference type="NCBIfam" id="NF011930">
    <property type="entry name" value="PRK15401.1"/>
    <property type="match status" value="1"/>
</dbReference>
<comment type="caution">
    <text evidence="9">The sequence shown here is derived from an EMBL/GenBank/DDBJ whole genome shotgun (WGS) entry which is preliminary data.</text>
</comment>
<dbReference type="Proteomes" id="UP000772591">
    <property type="component" value="Unassembled WGS sequence"/>
</dbReference>
<dbReference type="Pfam" id="PF13532">
    <property type="entry name" value="2OG-FeII_Oxy_2"/>
    <property type="match status" value="1"/>
</dbReference>
<dbReference type="InterPro" id="IPR005123">
    <property type="entry name" value="Oxoglu/Fe-dep_dioxygenase_dom"/>
</dbReference>
<dbReference type="RefSeq" id="WP_205893649.1">
    <property type="nucleotide sequence ID" value="NZ_JADEVO010000035.1"/>
</dbReference>
<evidence type="ECO:0000256" key="1">
    <source>
        <dbReference type="ARBA" id="ARBA00001954"/>
    </source>
</evidence>
<keyword evidence="7" id="KW-0472">Membrane</keyword>
<feature type="compositionally biased region" description="Basic and acidic residues" evidence="6">
    <location>
        <begin position="9"/>
        <end position="20"/>
    </location>
</feature>
<keyword evidence="3" id="KW-0223">Dioxygenase</keyword>
<keyword evidence="4 9" id="KW-0560">Oxidoreductase</keyword>
<dbReference type="GO" id="GO:0035516">
    <property type="term" value="F:broad specificity oxidative DNA demethylase activity"/>
    <property type="evidence" value="ECO:0007669"/>
    <property type="project" value="UniProtKB-EC"/>
</dbReference>
<comment type="cofactor">
    <cofactor evidence="1">
        <name>Fe(2+)</name>
        <dbReference type="ChEBI" id="CHEBI:29033"/>
    </cofactor>
</comment>
<proteinExistence type="predicted"/>
<dbReference type="InterPro" id="IPR037151">
    <property type="entry name" value="AlkB-like_sf"/>
</dbReference>
<dbReference type="PANTHER" id="PTHR16557:SF2">
    <property type="entry name" value="NUCLEIC ACID DIOXYGENASE ALKBH1"/>
    <property type="match status" value="1"/>
</dbReference>
<evidence type="ECO:0000256" key="6">
    <source>
        <dbReference type="SAM" id="MobiDB-lite"/>
    </source>
</evidence>
<dbReference type="PANTHER" id="PTHR16557">
    <property type="entry name" value="ALKYLATED DNA REPAIR PROTEIN ALKB-RELATED"/>
    <property type="match status" value="1"/>
</dbReference>
<dbReference type="InterPro" id="IPR027450">
    <property type="entry name" value="AlkB-like"/>
</dbReference>
<feature type="domain" description="Fe2OG dioxygenase" evidence="8">
    <location>
        <begin position="121"/>
        <end position="221"/>
    </location>
</feature>
<evidence type="ECO:0000256" key="5">
    <source>
        <dbReference type="ARBA" id="ARBA00023004"/>
    </source>
</evidence>
<sequence length="221" mass="24461">MSSITLDLFADHEPEQQPKREQIAEQSWVLRGFVLPWLERLLPELDAVLAAAPFRQMVTPGGFTMSAALSSCGTWGWTTDRSGYHYSRQDPASGKPWPPMPEVFLHLAQAAALEAGFAGFVPDSCLINRYPPGAKMSLHQDKDETSMAAPIVSVSLGLPAVFLFGGFERGDKCQRVSLFHGDVVVWGGVDRLRYHGVLPIKDGQHPRLGEQRINFTFRAAR</sequence>
<evidence type="ECO:0000256" key="3">
    <source>
        <dbReference type="ARBA" id="ARBA00022964"/>
    </source>
</evidence>
<protein>
    <submittedName>
        <fullName evidence="9">DNA oxidative demethylase AlkB</fullName>
        <ecNumber evidence="9">1.14.11.33</ecNumber>
    </submittedName>
</protein>
<accession>A0ABS3ALF9</accession>
<dbReference type="EMBL" id="JADEVO010000035">
    <property type="protein sequence ID" value="MBN3967762.1"/>
    <property type="molecule type" value="Genomic_DNA"/>
</dbReference>
<gene>
    <name evidence="9" type="primary">alkB</name>
    <name evidence="9" type="ORF">IMW75_21100</name>
</gene>
<keyword evidence="10" id="KW-1185">Reference proteome</keyword>
<feature type="transmembrane region" description="Helical" evidence="7">
    <location>
        <begin position="147"/>
        <end position="167"/>
    </location>
</feature>
<reference evidence="9 10" key="1">
    <citation type="journal article" date="2021" name="Int. J. Syst. Evol. Microbiol.">
        <title>Pseudomonas piscium sp. nov., Pseudomonas pisciculturae sp. nov., Pseudomonas mucoides sp. nov. and Pseudomonas neuropathica sp. nov. isolated from rainbow trout.</title>
        <authorList>
            <person name="Duman M."/>
            <person name="Mulet M."/>
            <person name="Altun S."/>
            <person name="Saticioglu I.B."/>
            <person name="Gomila M."/>
            <person name="Lalucat J."/>
            <person name="Garcia-Valdes E."/>
        </authorList>
    </citation>
    <scope>NUCLEOTIDE SEQUENCE [LARGE SCALE GENOMIC DNA]</scope>
    <source>
        <strain evidence="9 10">LMG 28632</strain>
    </source>
</reference>
<evidence type="ECO:0000259" key="8">
    <source>
        <dbReference type="PROSITE" id="PS51471"/>
    </source>
</evidence>
<evidence type="ECO:0000256" key="4">
    <source>
        <dbReference type="ARBA" id="ARBA00023002"/>
    </source>
</evidence>
<evidence type="ECO:0000313" key="9">
    <source>
        <dbReference type="EMBL" id="MBN3967762.1"/>
    </source>
</evidence>
<dbReference type="PROSITE" id="PS51471">
    <property type="entry name" value="FE2OG_OXY"/>
    <property type="match status" value="1"/>
</dbReference>
<organism evidence="9 10">
    <name type="scientific">Pseudomonas gregormendelii</name>
    <dbReference type="NCBI Taxonomy" id="1628277"/>
    <lineage>
        <taxon>Bacteria</taxon>
        <taxon>Pseudomonadati</taxon>
        <taxon>Pseudomonadota</taxon>
        <taxon>Gammaproteobacteria</taxon>
        <taxon>Pseudomonadales</taxon>
        <taxon>Pseudomonadaceae</taxon>
        <taxon>Pseudomonas</taxon>
    </lineage>
</organism>
<dbReference type="EC" id="1.14.11.33" evidence="9"/>